<evidence type="ECO:0000313" key="1">
    <source>
        <dbReference type="EMBL" id="EDS37653.1"/>
    </source>
</evidence>
<dbReference type="SUPFAM" id="SSF101152">
    <property type="entry name" value="Mob1/phocein"/>
    <property type="match status" value="1"/>
</dbReference>
<evidence type="ECO:0000313" key="3">
    <source>
        <dbReference type="Proteomes" id="UP000002320"/>
    </source>
</evidence>
<dbReference type="OrthoDB" id="8170117at2759"/>
<dbReference type="VEuPathDB" id="VectorBase:CPIJ002914"/>
<proteinExistence type="predicted"/>
<dbReference type="STRING" id="7176.B0W748"/>
<dbReference type="InterPro" id="IPR036703">
    <property type="entry name" value="MOB_kinase_act_sf"/>
</dbReference>
<reference evidence="2" key="2">
    <citation type="submission" date="2020-05" db="UniProtKB">
        <authorList>
            <consortium name="EnsemblMetazoa"/>
        </authorList>
    </citation>
    <scope>IDENTIFICATION</scope>
    <source>
        <strain evidence="2">JHB</strain>
    </source>
</reference>
<name>B0W748_CULQU</name>
<dbReference type="VEuPathDB" id="VectorBase:CQUJHB000119"/>
<evidence type="ECO:0000313" key="2">
    <source>
        <dbReference type="EnsemblMetazoa" id="CPIJ002914-PA"/>
    </source>
</evidence>
<protein>
    <submittedName>
        <fullName evidence="1 2">Uncharacterized protein</fullName>
    </submittedName>
</protein>
<keyword evidence="3" id="KW-1185">Reference proteome</keyword>
<dbReference type="AlphaFoldDB" id="B0W748"/>
<sequence length="278" mass="30638">MLYASESQIRPTQYALAKPYQQVKQCAGTTHPLKNRSPLSTDVTLEEVTIQVTRVAKTLGGQQEVLHQEVVESAKFGVEGCPPVRVLVVVVIIETSATAAVRCPAPSICTRRSNPRRESKETNKYRVQAKVLSVIVTLYGQVFNASEPSAIDVVGGLVRMKSVCEKSGRLGLIECILILRKPMWQVGIVPAKLSDAIGSLVRYAQESLNVFFCPTKARRKERDGDANQADTKLYLEEGVLERKLPDADLRLLVDLPAGLDYNEWLASHSVFGKVVGYD</sequence>
<dbReference type="EMBL" id="DS231852">
    <property type="protein sequence ID" value="EDS37653.1"/>
    <property type="molecule type" value="Genomic_DNA"/>
</dbReference>
<dbReference type="eggNOG" id="KOG0440">
    <property type="taxonomic scope" value="Eukaryota"/>
</dbReference>
<dbReference type="EnsemblMetazoa" id="CPIJ002914-RA">
    <property type="protein sequence ID" value="CPIJ002914-PA"/>
    <property type="gene ID" value="CPIJ002914"/>
</dbReference>
<dbReference type="KEGG" id="cqu:CpipJ_CPIJ002914"/>
<reference evidence="1" key="1">
    <citation type="submission" date="2007-03" db="EMBL/GenBank/DDBJ databases">
        <title>Annotation of Culex pipiens quinquefasciatus.</title>
        <authorList>
            <consortium name="The Broad Institute Genome Sequencing Platform"/>
            <person name="Atkinson P.W."/>
            <person name="Hemingway J."/>
            <person name="Christensen B.M."/>
            <person name="Higgs S."/>
            <person name="Kodira C."/>
            <person name="Hannick L."/>
            <person name="Megy K."/>
            <person name="O'Leary S."/>
            <person name="Pearson M."/>
            <person name="Haas B.J."/>
            <person name="Mauceli E."/>
            <person name="Wortman J.R."/>
            <person name="Lee N.H."/>
            <person name="Guigo R."/>
            <person name="Stanke M."/>
            <person name="Alvarado L."/>
            <person name="Amedeo P."/>
            <person name="Antoine C.H."/>
            <person name="Arensburger P."/>
            <person name="Bidwell S.L."/>
            <person name="Crawford M."/>
            <person name="Camaro F."/>
            <person name="Devon K."/>
            <person name="Engels R."/>
            <person name="Hammond M."/>
            <person name="Howarth C."/>
            <person name="Koehrsen M."/>
            <person name="Lawson D."/>
            <person name="Montgomery P."/>
            <person name="Nene V."/>
            <person name="Nusbaum C."/>
            <person name="Puiu D."/>
            <person name="Romero-Severson J."/>
            <person name="Severson D.W."/>
            <person name="Shumway M."/>
            <person name="Sisk P."/>
            <person name="Stolte C."/>
            <person name="Zeng Q."/>
            <person name="Eisenstadt E."/>
            <person name="Fraser-Liggett C."/>
            <person name="Strausberg R."/>
            <person name="Galagan J."/>
            <person name="Birren B."/>
            <person name="Collins F.H."/>
        </authorList>
    </citation>
    <scope>NUCLEOTIDE SEQUENCE [LARGE SCALE GENOMIC DNA]</scope>
    <source>
        <strain evidence="1">JHB</strain>
    </source>
</reference>
<dbReference type="InParanoid" id="B0W748"/>
<dbReference type="Gene3D" id="1.20.140.30">
    <property type="entry name" value="MOB kinase activator"/>
    <property type="match status" value="1"/>
</dbReference>
<dbReference type="Proteomes" id="UP000002320">
    <property type="component" value="Unassembled WGS sequence"/>
</dbReference>
<gene>
    <name evidence="2" type="primary">6034177</name>
    <name evidence="1" type="ORF">CpipJ_CPIJ002914</name>
</gene>
<accession>B0W748</accession>
<organism>
    <name type="scientific">Culex quinquefasciatus</name>
    <name type="common">Southern house mosquito</name>
    <name type="synonym">Culex pungens</name>
    <dbReference type="NCBI Taxonomy" id="7176"/>
    <lineage>
        <taxon>Eukaryota</taxon>
        <taxon>Metazoa</taxon>
        <taxon>Ecdysozoa</taxon>
        <taxon>Arthropoda</taxon>
        <taxon>Hexapoda</taxon>
        <taxon>Insecta</taxon>
        <taxon>Pterygota</taxon>
        <taxon>Neoptera</taxon>
        <taxon>Endopterygota</taxon>
        <taxon>Diptera</taxon>
        <taxon>Nematocera</taxon>
        <taxon>Culicoidea</taxon>
        <taxon>Culicidae</taxon>
        <taxon>Culicinae</taxon>
        <taxon>Culicini</taxon>
        <taxon>Culex</taxon>
        <taxon>Culex</taxon>
    </lineage>
</organism>
<dbReference type="HOGENOM" id="CLU_1002049_0_0_1"/>